<evidence type="ECO:0000313" key="7">
    <source>
        <dbReference type="EMBL" id="KAJ8975693.1"/>
    </source>
</evidence>
<dbReference type="Pfam" id="PF14713">
    <property type="entry name" value="DUF4464"/>
    <property type="match status" value="1"/>
</dbReference>
<evidence type="ECO:0000256" key="6">
    <source>
        <dbReference type="ARBA" id="ARBA00023242"/>
    </source>
</evidence>
<dbReference type="PANTHER" id="PTHR33588">
    <property type="entry name" value="CILIA- AND FLAGELLA-ASSOCIATED PROTEIN 299"/>
    <property type="match status" value="1"/>
</dbReference>
<accession>A0ABQ9JBX4</accession>
<comment type="function">
    <text evidence="1">May be involved in spermatogenesis.</text>
</comment>
<name>A0ABQ9JBX4_9CUCU</name>
<proteinExistence type="predicted"/>
<organism evidence="7 8">
    <name type="scientific">Molorchus minor</name>
    <dbReference type="NCBI Taxonomy" id="1323400"/>
    <lineage>
        <taxon>Eukaryota</taxon>
        <taxon>Metazoa</taxon>
        <taxon>Ecdysozoa</taxon>
        <taxon>Arthropoda</taxon>
        <taxon>Hexapoda</taxon>
        <taxon>Insecta</taxon>
        <taxon>Pterygota</taxon>
        <taxon>Neoptera</taxon>
        <taxon>Endopterygota</taxon>
        <taxon>Coleoptera</taxon>
        <taxon>Polyphaga</taxon>
        <taxon>Cucujiformia</taxon>
        <taxon>Chrysomeloidea</taxon>
        <taxon>Cerambycidae</taxon>
        <taxon>Lamiinae</taxon>
        <taxon>Monochamini</taxon>
        <taxon>Molorchus</taxon>
    </lineage>
</organism>
<evidence type="ECO:0000256" key="3">
    <source>
        <dbReference type="ARBA" id="ARBA00004496"/>
    </source>
</evidence>
<comment type="subcellular location">
    <subcellularLocation>
        <location evidence="3">Cytoplasm</location>
    </subcellularLocation>
    <subcellularLocation>
        <location evidence="2">Nucleus</location>
    </subcellularLocation>
</comment>
<reference evidence="7" key="1">
    <citation type="journal article" date="2023" name="Insect Mol. Biol.">
        <title>Genome sequencing provides insights into the evolution of gene families encoding plant cell wall-degrading enzymes in longhorned beetles.</title>
        <authorList>
            <person name="Shin N.R."/>
            <person name="Okamura Y."/>
            <person name="Kirsch R."/>
            <person name="Pauchet Y."/>
        </authorList>
    </citation>
    <scope>NUCLEOTIDE SEQUENCE</scope>
    <source>
        <strain evidence="7">MMC_N1</strain>
    </source>
</reference>
<evidence type="ECO:0000256" key="4">
    <source>
        <dbReference type="ARBA" id="ARBA00021436"/>
    </source>
</evidence>
<evidence type="ECO:0000313" key="8">
    <source>
        <dbReference type="Proteomes" id="UP001162164"/>
    </source>
</evidence>
<dbReference type="InterPro" id="IPR027887">
    <property type="entry name" value="DUF4464"/>
</dbReference>
<keyword evidence="5" id="KW-0963">Cytoplasm</keyword>
<dbReference type="Proteomes" id="UP001162164">
    <property type="component" value="Unassembled WGS sequence"/>
</dbReference>
<gene>
    <name evidence="7" type="ORF">NQ317_017377</name>
</gene>
<evidence type="ECO:0000256" key="1">
    <source>
        <dbReference type="ARBA" id="ARBA00003056"/>
    </source>
</evidence>
<keyword evidence="8" id="KW-1185">Reference proteome</keyword>
<keyword evidence="6" id="KW-0539">Nucleus</keyword>
<dbReference type="PANTHER" id="PTHR33588:SF1">
    <property type="entry name" value="CILIA- AND FLAGELLA-ASSOCIATED PROTEIN 299"/>
    <property type="match status" value="1"/>
</dbReference>
<evidence type="ECO:0000256" key="5">
    <source>
        <dbReference type="ARBA" id="ARBA00022490"/>
    </source>
</evidence>
<sequence length="67" mass="7813">MIKKLRPVLLEADRRLLQYKTYEDYLDALGSIQDECYLASMECSRTVAELGYRSSGETLTREQFEKS</sequence>
<protein>
    <recommendedName>
        <fullName evidence="4">Cilia- and flagella-associated protein 299</fullName>
    </recommendedName>
</protein>
<comment type="caution">
    <text evidence="7">The sequence shown here is derived from an EMBL/GenBank/DDBJ whole genome shotgun (WGS) entry which is preliminary data.</text>
</comment>
<dbReference type="EMBL" id="JAPWTJ010000778">
    <property type="protein sequence ID" value="KAJ8975693.1"/>
    <property type="molecule type" value="Genomic_DNA"/>
</dbReference>
<evidence type="ECO:0000256" key="2">
    <source>
        <dbReference type="ARBA" id="ARBA00004123"/>
    </source>
</evidence>